<organism evidence="3 4">
    <name type="scientific">Pseudidiomarina indica</name>
    <dbReference type="NCBI Taxonomy" id="1159017"/>
    <lineage>
        <taxon>Bacteria</taxon>
        <taxon>Pseudomonadati</taxon>
        <taxon>Pseudomonadota</taxon>
        <taxon>Gammaproteobacteria</taxon>
        <taxon>Alteromonadales</taxon>
        <taxon>Idiomarinaceae</taxon>
        <taxon>Pseudidiomarina</taxon>
    </lineage>
</organism>
<protein>
    <submittedName>
        <fullName evidence="3">Acyl-CoA thioesterase-1</fullName>
    </submittedName>
</protein>
<dbReference type="STRING" id="1159017.SAMN02927930_01166"/>
<dbReference type="PANTHER" id="PTHR30383">
    <property type="entry name" value="THIOESTERASE 1/PROTEASE 1/LYSOPHOSPHOLIPASE L1"/>
    <property type="match status" value="1"/>
</dbReference>
<feature type="signal peptide" evidence="1">
    <location>
        <begin position="1"/>
        <end position="22"/>
    </location>
</feature>
<dbReference type="GO" id="GO:0006629">
    <property type="term" value="P:lipid metabolic process"/>
    <property type="evidence" value="ECO:0007669"/>
    <property type="project" value="InterPro"/>
</dbReference>
<dbReference type="PROSITE" id="PS01098">
    <property type="entry name" value="LIPASE_GDSL_SER"/>
    <property type="match status" value="1"/>
</dbReference>
<keyword evidence="1" id="KW-0732">Signal</keyword>
<dbReference type="Proteomes" id="UP000199626">
    <property type="component" value="Unassembled WGS sequence"/>
</dbReference>
<dbReference type="InterPro" id="IPR008265">
    <property type="entry name" value="Lipase_GDSL_AS"/>
</dbReference>
<dbReference type="InterPro" id="IPR051532">
    <property type="entry name" value="Ester_Hydrolysis_Enzymes"/>
</dbReference>
<evidence type="ECO:0000313" key="4">
    <source>
        <dbReference type="Proteomes" id="UP000199626"/>
    </source>
</evidence>
<name>A0A1G6CAK3_9GAMM</name>
<sequence length="215" mass="23655">MKNILIKVFAVIAFTLLPQSHATATTLVVLGDSLSAGYGMAQSESWVGILQQRWRLTHPELTLVNASISGDTTQGALNRLPGVMSRHQPDAVFVELGGNDGLRGFLPATIAENLSQIITQLQQNNTKVALSQIYIPPNYGPRYSDMFAEVFPQVAEQTGVALIPFFMETIIQNEAHMQNDGIHPNRDAQPLIADIMEPYLLELIDQLETLEQTGE</sequence>
<evidence type="ECO:0000256" key="1">
    <source>
        <dbReference type="SAM" id="SignalP"/>
    </source>
</evidence>
<reference evidence="4" key="1">
    <citation type="submission" date="2016-10" db="EMBL/GenBank/DDBJ databases">
        <authorList>
            <person name="Varghese N."/>
            <person name="Submissions S."/>
        </authorList>
    </citation>
    <scope>NUCLEOTIDE SEQUENCE [LARGE SCALE GENOMIC DNA]</scope>
    <source>
        <strain evidence="4">CGMCC 1.10824</strain>
    </source>
</reference>
<proteinExistence type="predicted"/>
<dbReference type="RefSeq" id="WP_092592685.1">
    <property type="nucleotide sequence ID" value="NZ_FMXN01000005.1"/>
</dbReference>
<dbReference type="CDD" id="cd01822">
    <property type="entry name" value="Lysophospholipase_L1_like"/>
    <property type="match status" value="1"/>
</dbReference>
<dbReference type="EMBL" id="FMXN01000005">
    <property type="protein sequence ID" value="SDB29841.1"/>
    <property type="molecule type" value="Genomic_DNA"/>
</dbReference>
<evidence type="ECO:0000259" key="2">
    <source>
        <dbReference type="Pfam" id="PF13472"/>
    </source>
</evidence>
<dbReference type="PANTHER" id="PTHR30383:SF24">
    <property type="entry name" value="THIOESTERASE 1_PROTEASE 1_LYSOPHOSPHOLIPASE L1"/>
    <property type="match status" value="1"/>
</dbReference>
<gene>
    <name evidence="3" type="ORF">SAMN02927930_01166</name>
</gene>
<dbReference type="SUPFAM" id="SSF52266">
    <property type="entry name" value="SGNH hydrolase"/>
    <property type="match status" value="1"/>
</dbReference>
<dbReference type="Pfam" id="PF13472">
    <property type="entry name" value="Lipase_GDSL_2"/>
    <property type="match status" value="1"/>
</dbReference>
<dbReference type="InterPro" id="IPR013830">
    <property type="entry name" value="SGNH_hydro"/>
</dbReference>
<feature type="chain" id="PRO_5011449054" evidence="1">
    <location>
        <begin position="23"/>
        <end position="215"/>
    </location>
</feature>
<dbReference type="AlphaFoldDB" id="A0A1G6CAK3"/>
<keyword evidence="4" id="KW-1185">Reference proteome</keyword>
<evidence type="ECO:0000313" key="3">
    <source>
        <dbReference type="EMBL" id="SDB29841.1"/>
    </source>
</evidence>
<dbReference type="GO" id="GO:0004622">
    <property type="term" value="F:phosphatidylcholine lysophospholipase activity"/>
    <property type="evidence" value="ECO:0007669"/>
    <property type="project" value="TreeGrafter"/>
</dbReference>
<feature type="domain" description="SGNH hydrolase-type esterase" evidence="2">
    <location>
        <begin position="29"/>
        <end position="187"/>
    </location>
</feature>
<dbReference type="OrthoDB" id="9786188at2"/>
<accession>A0A1G6CAK3</accession>
<dbReference type="Gene3D" id="3.40.50.1110">
    <property type="entry name" value="SGNH hydrolase"/>
    <property type="match status" value="1"/>
</dbReference>
<dbReference type="InterPro" id="IPR036514">
    <property type="entry name" value="SGNH_hydro_sf"/>
</dbReference>